<name>A0A1J5JDH6_NEOTH</name>
<dbReference type="Proteomes" id="UP000182743">
    <property type="component" value="Unassembled WGS sequence"/>
</dbReference>
<comment type="caution">
    <text evidence="1">The sequence shown here is derived from an EMBL/GenBank/DDBJ whole genome shotgun (WGS) entry which is preliminary data.</text>
</comment>
<evidence type="ECO:0000313" key="1">
    <source>
        <dbReference type="EMBL" id="OIQ07570.1"/>
    </source>
</evidence>
<gene>
    <name evidence="1" type="ORF">MOOR_28220</name>
</gene>
<protein>
    <submittedName>
        <fullName evidence="1">Group II intron, maturase-specific domain</fullName>
    </submittedName>
</protein>
<evidence type="ECO:0000313" key="2">
    <source>
        <dbReference type="Proteomes" id="UP000182743"/>
    </source>
</evidence>
<reference evidence="1 2" key="1">
    <citation type="submission" date="2016-08" db="EMBL/GenBank/DDBJ databases">
        <title>Genome-based comparison of Moorella thermoacetic strains.</title>
        <authorList>
            <person name="Poehlein A."/>
            <person name="Bengelsdorf F.R."/>
            <person name="Esser C."/>
            <person name="Duerre P."/>
            <person name="Daniel R."/>
        </authorList>
    </citation>
    <scope>NUCLEOTIDE SEQUENCE [LARGE SCALE GENOMIC DNA]</scope>
    <source>
        <strain evidence="1 2">DSM 11768</strain>
    </source>
</reference>
<dbReference type="EMBL" id="MIHH01000056">
    <property type="protein sequence ID" value="OIQ07570.1"/>
    <property type="molecule type" value="Genomic_DNA"/>
</dbReference>
<dbReference type="AlphaFoldDB" id="A0A1J5JDH6"/>
<sequence length="89" mass="10875">MLPVKVLMALLKRKLIGYYHYYGITDNSKRLLAFHYIPRCMLFKWLNRRSQRKSFDGEKFRRFLEKFPLPSPRIYVNIMDIWLPSTYIA</sequence>
<accession>A0A1J5JDH6</accession>
<proteinExistence type="predicted"/>
<organism evidence="1 2">
    <name type="scientific">Neomoorella thermoacetica</name>
    <name type="common">Clostridium thermoaceticum</name>
    <dbReference type="NCBI Taxonomy" id="1525"/>
    <lineage>
        <taxon>Bacteria</taxon>
        <taxon>Bacillati</taxon>
        <taxon>Bacillota</taxon>
        <taxon>Clostridia</taxon>
        <taxon>Neomoorellales</taxon>
        <taxon>Neomoorellaceae</taxon>
        <taxon>Neomoorella</taxon>
    </lineage>
</organism>